<reference evidence="2 3" key="1">
    <citation type="submission" date="2020-09" db="EMBL/GenBank/DDBJ databases">
        <title>TT11 complete genome.</title>
        <authorList>
            <person name="Wu Z."/>
        </authorList>
    </citation>
    <scope>NUCLEOTIDE SEQUENCE [LARGE SCALE GENOMIC DNA]</scope>
    <source>
        <strain evidence="2 3">TT11</strain>
    </source>
</reference>
<dbReference type="PROSITE" id="PS51257">
    <property type="entry name" value="PROKAR_LIPOPROTEIN"/>
    <property type="match status" value="1"/>
</dbReference>
<name>A0A8J6Q9C3_9FLAO</name>
<dbReference type="EMBL" id="JACVXB010000003">
    <property type="protein sequence ID" value="MBD0832362.1"/>
    <property type="molecule type" value="Genomic_DNA"/>
</dbReference>
<dbReference type="AlphaFoldDB" id="A0A8J6Q9C3"/>
<evidence type="ECO:0000313" key="2">
    <source>
        <dbReference type="EMBL" id="MBD0832362.1"/>
    </source>
</evidence>
<accession>A0A8J6Q9C3</accession>
<evidence type="ECO:0008006" key="4">
    <source>
        <dbReference type="Google" id="ProtNLM"/>
    </source>
</evidence>
<gene>
    <name evidence="2" type="ORF">ICJ83_09470</name>
</gene>
<proteinExistence type="predicted"/>
<keyword evidence="3" id="KW-1185">Reference proteome</keyword>
<protein>
    <recommendedName>
        <fullName evidence="4">Lipocalin-like domain-containing protein</fullName>
    </recommendedName>
</protein>
<evidence type="ECO:0000313" key="3">
    <source>
        <dbReference type="Proteomes" id="UP000600588"/>
    </source>
</evidence>
<comment type="caution">
    <text evidence="2">The sequence shown here is derived from an EMBL/GenBank/DDBJ whole genome shotgun (WGS) entry which is preliminary data.</text>
</comment>
<dbReference type="RefSeq" id="WP_188230141.1">
    <property type="nucleotide sequence ID" value="NZ_JACVXB010000003.1"/>
</dbReference>
<keyword evidence="1" id="KW-0732">Signal</keyword>
<organism evidence="2 3">
    <name type="scientific">Aestuariibaculum sediminum</name>
    <dbReference type="NCBI Taxonomy" id="2770637"/>
    <lineage>
        <taxon>Bacteria</taxon>
        <taxon>Pseudomonadati</taxon>
        <taxon>Bacteroidota</taxon>
        <taxon>Flavobacteriia</taxon>
        <taxon>Flavobacteriales</taxon>
        <taxon>Flavobacteriaceae</taxon>
    </lineage>
</organism>
<feature type="signal peptide" evidence="1">
    <location>
        <begin position="1"/>
        <end position="26"/>
    </location>
</feature>
<evidence type="ECO:0000256" key="1">
    <source>
        <dbReference type="SAM" id="SignalP"/>
    </source>
</evidence>
<dbReference type="Proteomes" id="UP000600588">
    <property type="component" value="Unassembled WGS sequence"/>
</dbReference>
<feature type="chain" id="PRO_5035207797" description="Lipocalin-like domain-containing protein" evidence="1">
    <location>
        <begin position="27"/>
        <end position="583"/>
    </location>
</feature>
<sequence length="583" mass="67423">MKTKLKSLFVLPFFALLLLMSCQDEVVDITTAEESEAIAANSELAVLIEATSTKDGSFDNIIDRASCLTVKLPVKVVLNGLEITVDSEEDYKVIEGIFKEFDYDYSDMEIIFPITIVSADFTVHEIKNKEALALLVKECHEENEEDDDIECIDFKYPVEFSIYNTKFQFVDVVTIENDEMLYKFIHRVREKEVIASLNFPVTLIHADETEVEVYNNIGLQSVIREAKHACDEDDDNDYGDTDFTKERLDEYLKICPWVVHEFERNENDLRELYREYAIAFQDNNVVKVKTRSGDMLTGTWSTRVTDNGALIKLEFDTLVDFTLEWFVYDIEYGRIKLYQAGGNRIILRKNCDVVLEYTLDKIQNYLKECFWRVERLQVDAMDNEVEYIGTPLKFFADNVVKLRVNGELVAGTYKITSVNAGFVLQITLEDRPNLNLQWLITFLEPNLIKLSNSDNKMILRRHCPDLDEDIKAINGFMVDGNWQVALYQDGAVNKTDTYNTYTINFNANGFVKVTDENQNVINGSWLTFRADGLFMGLRFEDTQPFKALNHRWKIKNPTETRIELLDFDAAGNLERKLVLEKKN</sequence>